<keyword evidence="1" id="KW-0418">Kinase</keyword>
<keyword evidence="1" id="KW-0723">Serine/threonine-protein kinase</keyword>
<comment type="caution">
    <text evidence="3">The sequence shown here is derived from an EMBL/GenBank/DDBJ whole genome shotgun (WGS) entry which is preliminary data.</text>
</comment>
<reference evidence="3 4" key="1">
    <citation type="submission" date="2023-05" db="EMBL/GenBank/DDBJ databases">
        <title>Draft genome sequence of Streptomyces sp. B-S-A6 isolated from a cave soil in Thailand.</title>
        <authorList>
            <person name="Chamroensaksri N."/>
            <person name="Muangham S."/>
        </authorList>
    </citation>
    <scope>NUCLEOTIDE SEQUENCE [LARGE SCALE GENOMIC DNA]</scope>
    <source>
        <strain evidence="3 4">B-S-A6</strain>
    </source>
</reference>
<dbReference type="PANTHER" id="PTHR35526:SF3">
    <property type="entry name" value="ANTI-SIGMA-F FACTOR RSBW"/>
    <property type="match status" value="1"/>
</dbReference>
<dbReference type="SUPFAM" id="SSF55874">
    <property type="entry name" value="ATPase domain of HSP90 chaperone/DNA topoisomerase II/histidine kinase"/>
    <property type="match status" value="1"/>
</dbReference>
<dbReference type="Gene3D" id="3.30.565.10">
    <property type="entry name" value="Histidine kinase-like ATPase, C-terminal domain"/>
    <property type="match status" value="1"/>
</dbReference>
<evidence type="ECO:0000313" key="4">
    <source>
        <dbReference type="Proteomes" id="UP001223978"/>
    </source>
</evidence>
<keyword evidence="1" id="KW-0808">Transferase</keyword>
<evidence type="ECO:0000256" key="1">
    <source>
        <dbReference type="ARBA" id="ARBA00022527"/>
    </source>
</evidence>
<dbReference type="GO" id="GO:0005524">
    <property type="term" value="F:ATP binding"/>
    <property type="evidence" value="ECO:0007669"/>
    <property type="project" value="UniProtKB-KW"/>
</dbReference>
<gene>
    <name evidence="3" type="ORF">QIS96_37560</name>
</gene>
<dbReference type="PANTHER" id="PTHR35526">
    <property type="entry name" value="ANTI-SIGMA-F FACTOR RSBW-RELATED"/>
    <property type="match status" value="1"/>
</dbReference>
<dbReference type="CDD" id="cd16936">
    <property type="entry name" value="HATPase_RsbW-like"/>
    <property type="match status" value="1"/>
</dbReference>
<evidence type="ECO:0000313" key="3">
    <source>
        <dbReference type="EMBL" id="MDI3409513.1"/>
    </source>
</evidence>
<dbReference type="InterPro" id="IPR036890">
    <property type="entry name" value="HATPase_C_sf"/>
</dbReference>
<organism evidence="3 4">
    <name type="scientific">Streptomyces cavernicola</name>
    <dbReference type="NCBI Taxonomy" id="3043613"/>
    <lineage>
        <taxon>Bacteria</taxon>
        <taxon>Bacillati</taxon>
        <taxon>Actinomycetota</taxon>
        <taxon>Actinomycetes</taxon>
        <taxon>Kitasatosporales</taxon>
        <taxon>Streptomycetaceae</taxon>
        <taxon>Streptomyces</taxon>
    </lineage>
</organism>
<dbReference type="InterPro" id="IPR003594">
    <property type="entry name" value="HATPase_dom"/>
</dbReference>
<dbReference type="Proteomes" id="UP001223978">
    <property type="component" value="Unassembled WGS sequence"/>
</dbReference>
<dbReference type="EMBL" id="JASCIQ010000089">
    <property type="protein sequence ID" value="MDI3409513.1"/>
    <property type="molecule type" value="Genomic_DNA"/>
</dbReference>
<keyword evidence="4" id="KW-1185">Reference proteome</keyword>
<proteinExistence type="predicted"/>
<name>A0ABT6SMW8_9ACTN</name>
<evidence type="ECO:0000259" key="2">
    <source>
        <dbReference type="Pfam" id="PF13581"/>
    </source>
</evidence>
<sequence>MTSTDTSLPVAAAAPQLLYLQRQFTRRRASIGRVRTSVRQAIAGHLPTDRVEDVVLCASELATNALRHTPSGRDFRVRLALEGGVLRLEVHDAGDGSPRVCEAAEDDDHGRGLFLVAALADSWGTSRRDGPGKLVWAAFRFPGWSSY</sequence>
<feature type="domain" description="Histidine kinase/HSP90-like ATPase" evidence="2">
    <location>
        <begin position="27"/>
        <end position="137"/>
    </location>
</feature>
<dbReference type="InterPro" id="IPR050267">
    <property type="entry name" value="Anti-sigma-factor_SerPK"/>
</dbReference>
<keyword evidence="3" id="KW-0547">Nucleotide-binding</keyword>
<keyword evidence="3" id="KW-0067">ATP-binding</keyword>
<dbReference type="RefSeq" id="WP_282547379.1">
    <property type="nucleotide sequence ID" value="NZ_JASCIQ010000089.1"/>
</dbReference>
<dbReference type="Pfam" id="PF13581">
    <property type="entry name" value="HATPase_c_2"/>
    <property type="match status" value="1"/>
</dbReference>
<protein>
    <submittedName>
        <fullName evidence="3">ATP-binding protein</fullName>
    </submittedName>
</protein>
<accession>A0ABT6SMW8</accession>